<reference evidence="1 2" key="1">
    <citation type="submission" date="2018-03" db="EMBL/GenBank/DDBJ databases">
        <title>Phenotypic and genomic properties of Cyclonatronum proteinivorum gen. nov., sp. nov., a haloalkaliphilic bacteroidete from soda lakes possessing Na+-translocating rhodopsin.</title>
        <authorList>
            <person name="Toshchakov S.V."/>
            <person name="Korzhenkov A."/>
            <person name="Samarov N.I."/>
            <person name="Kublanov I.V."/>
            <person name="Muntyan M.S."/>
            <person name="Sorokin D.Y."/>
        </authorList>
    </citation>
    <scope>NUCLEOTIDE SEQUENCE [LARGE SCALE GENOMIC DNA]</scope>
    <source>
        <strain evidence="1 2">Omega</strain>
    </source>
</reference>
<evidence type="ECO:0000313" key="2">
    <source>
        <dbReference type="Proteomes" id="UP000254808"/>
    </source>
</evidence>
<dbReference type="KEGG" id="cprv:CYPRO_0925"/>
<protein>
    <submittedName>
        <fullName evidence="1">Uncharacterized protein</fullName>
    </submittedName>
</protein>
<dbReference type="Proteomes" id="UP000254808">
    <property type="component" value="Chromosome"/>
</dbReference>
<proteinExistence type="predicted"/>
<organism evidence="1 2">
    <name type="scientific">Cyclonatronum proteinivorum</name>
    <dbReference type="NCBI Taxonomy" id="1457365"/>
    <lineage>
        <taxon>Bacteria</taxon>
        <taxon>Pseudomonadati</taxon>
        <taxon>Balneolota</taxon>
        <taxon>Balneolia</taxon>
        <taxon>Balneolales</taxon>
        <taxon>Cyclonatronaceae</taxon>
        <taxon>Cyclonatronum</taxon>
    </lineage>
</organism>
<evidence type="ECO:0000313" key="1">
    <source>
        <dbReference type="EMBL" id="AXJ00202.1"/>
    </source>
</evidence>
<dbReference type="EMBL" id="CP027806">
    <property type="protein sequence ID" value="AXJ00202.1"/>
    <property type="molecule type" value="Genomic_DNA"/>
</dbReference>
<name>A0A345UIA0_9BACT</name>
<dbReference type="AlphaFoldDB" id="A0A345UIA0"/>
<keyword evidence="2" id="KW-1185">Reference proteome</keyword>
<gene>
    <name evidence="1" type="ORF">CYPRO_0925</name>
</gene>
<accession>A0A345UIA0</accession>
<sequence length="80" mass="9240">MTQGAECFSSVTEKKCTKRLIRAQHIRAKYVFIRGDEVISALYLLRWVYITAGKFFNRMAKPDFISPCKGCVVYTRTNVL</sequence>